<evidence type="ECO:0000256" key="1">
    <source>
        <dbReference type="SAM" id="MobiDB-lite"/>
    </source>
</evidence>
<evidence type="ECO:0000313" key="2">
    <source>
        <dbReference type="EMBL" id="KPC62637.1"/>
    </source>
</evidence>
<sequence length="136" mass="14395">MHYATSQTIAERIEDLYGQPLAALEAHAGANPHGTMLAALTSAHADLQLAERNIDFQLLRLRELTNPEREIGKFEAGHLLDCARRIAESVATRDAHAKTVSAVLSSLHRVPTAASPPPAGPAVPACAPAPAATHTR</sequence>
<gene>
    <name evidence="2" type="ORF">ADL29_17965</name>
</gene>
<dbReference type="PATRIC" id="fig|66876.3.peg.3928"/>
<comment type="caution">
    <text evidence="2">The sequence shown here is derived from an EMBL/GenBank/DDBJ whole genome shotgun (WGS) entry which is preliminary data.</text>
</comment>
<name>A0A0N0XWQ4_9ACTN</name>
<dbReference type="AlphaFoldDB" id="A0A0N0XWQ4"/>
<dbReference type="RefSeq" id="WP_053924654.1">
    <property type="nucleotide sequence ID" value="NZ_LGKG01000137.1"/>
</dbReference>
<reference evidence="3" key="1">
    <citation type="submission" date="2015-07" db="EMBL/GenBank/DDBJ databases">
        <authorList>
            <person name="Ju K.-S."/>
            <person name="Doroghazi J.R."/>
            <person name="Metcalf W.W."/>
        </authorList>
    </citation>
    <scope>NUCLEOTIDE SEQUENCE [LARGE SCALE GENOMIC DNA]</scope>
    <source>
        <strain evidence="3">NRRL ISP-5002</strain>
    </source>
</reference>
<organism evidence="2 3">
    <name type="scientific">Streptomyces chattanoogensis</name>
    <dbReference type="NCBI Taxonomy" id="66876"/>
    <lineage>
        <taxon>Bacteria</taxon>
        <taxon>Bacillati</taxon>
        <taxon>Actinomycetota</taxon>
        <taxon>Actinomycetes</taxon>
        <taxon>Kitasatosporales</taxon>
        <taxon>Streptomycetaceae</taxon>
        <taxon>Streptomyces</taxon>
    </lineage>
</organism>
<feature type="compositionally biased region" description="Low complexity" evidence="1">
    <location>
        <begin position="122"/>
        <end position="136"/>
    </location>
</feature>
<protein>
    <submittedName>
        <fullName evidence="2">Uncharacterized protein</fullName>
    </submittedName>
</protein>
<evidence type="ECO:0000313" key="3">
    <source>
        <dbReference type="Proteomes" id="UP000037982"/>
    </source>
</evidence>
<proteinExistence type="predicted"/>
<keyword evidence="3" id="KW-1185">Reference proteome</keyword>
<dbReference type="Proteomes" id="UP000037982">
    <property type="component" value="Unassembled WGS sequence"/>
</dbReference>
<accession>A0A0N0XWQ4</accession>
<feature type="region of interest" description="Disordered" evidence="1">
    <location>
        <begin position="112"/>
        <end position="136"/>
    </location>
</feature>
<dbReference type="EMBL" id="LGKG01000137">
    <property type="protein sequence ID" value="KPC62637.1"/>
    <property type="molecule type" value="Genomic_DNA"/>
</dbReference>